<sequence length="200" mass="21704">MSTDRIEKALFTTIGATASFPSLIKAVLAPCFLRAASSHGYTKLVIQFGRGGEALFKESCVKAQRDGPYGLTVEGFDLTDDMMGEMRVVKASNREGRERQEGVVLCHAGTGSVLDALRLGVPVIVVPNSALLDNHQEQFAEVMEKMEYAVHGSLENLPAALTQAETMRKRSKEWPPVNSGVHRQAKGLAGVIDEELGFLD</sequence>
<evidence type="ECO:0000256" key="1">
    <source>
        <dbReference type="ARBA" id="ARBA00011198"/>
    </source>
</evidence>
<evidence type="ECO:0000256" key="7">
    <source>
        <dbReference type="RuleBase" id="RU362128"/>
    </source>
</evidence>
<dbReference type="STRING" id="50376.A0A517KWX7"/>
<dbReference type="Pfam" id="PF04101">
    <property type="entry name" value="Glyco_tran_28_C"/>
    <property type="match status" value="1"/>
</dbReference>
<accession>A0A517KWX7</accession>
<name>A0A517KWX7_9PEZI</name>
<comment type="subcellular location">
    <subcellularLocation>
        <location evidence="7">Endoplasmic reticulum</location>
    </subcellularLocation>
</comment>
<reference evidence="9 10" key="1">
    <citation type="submission" date="2019-07" db="EMBL/GenBank/DDBJ databases">
        <title>Finished genome of Venturia effusa.</title>
        <authorList>
            <person name="Young C.A."/>
            <person name="Cox M.P."/>
            <person name="Ganley A.R.D."/>
            <person name="David W.J."/>
        </authorList>
    </citation>
    <scope>NUCLEOTIDE SEQUENCE [LARGE SCALE GENOMIC DNA]</scope>
    <source>
        <strain evidence="10">albino</strain>
    </source>
</reference>
<feature type="domain" description="Glycosyl transferase family 28 C-terminal" evidence="8">
    <location>
        <begin position="14"/>
        <end position="173"/>
    </location>
</feature>
<keyword evidence="7" id="KW-0808">Transferase</keyword>
<dbReference type="EC" id="2.4.1.141" evidence="2 7"/>
<dbReference type="SUPFAM" id="SSF53756">
    <property type="entry name" value="UDP-Glycosyltransferase/glycogen phosphorylase"/>
    <property type="match status" value="1"/>
</dbReference>
<evidence type="ECO:0000313" key="9">
    <source>
        <dbReference type="EMBL" id="QDS67885.1"/>
    </source>
</evidence>
<dbReference type="Proteomes" id="UP000316270">
    <property type="component" value="Chromosome 1"/>
</dbReference>
<keyword evidence="7" id="KW-0328">Glycosyltransferase</keyword>
<evidence type="ECO:0000256" key="6">
    <source>
        <dbReference type="ARBA" id="ARBA00048184"/>
    </source>
</evidence>
<dbReference type="EMBL" id="CP042185">
    <property type="protein sequence ID" value="QDS67885.1"/>
    <property type="molecule type" value="Genomic_DNA"/>
</dbReference>
<dbReference type="GO" id="GO:0004577">
    <property type="term" value="F:N-acetylglucosaminyldiphosphodolichol N-acetylglucosaminyltransferase activity"/>
    <property type="evidence" value="ECO:0007669"/>
    <property type="project" value="UniProtKB-EC"/>
</dbReference>
<evidence type="ECO:0000256" key="3">
    <source>
        <dbReference type="ARBA" id="ARBA00017468"/>
    </source>
</evidence>
<dbReference type="InterPro" id="IPR052474">
    <property type="entry name" value="UDP-GlcNAc_transferase"/>
</dbReference>
<dbReference type="GO" id="GO:0043541">
    <property type="term" value="C:UDP-N-acetylglucosamine transferase complex"/>
    <property type="evidence" value="ECO:0007669"/>
    <property type="project" value="TreeGrafter"/>
</dbReference>
<dbReference type="AlphaFoldDB" id="A0A517KWX7"/>
<dbReference type="PANTHER" id="PTHR47043:SF1">
    <property type="entry name" value="UDP-N-ACETYLGLUCOSAMINE TRANSFERASE SUBUNIT ALG13"/>
    <property type="match status" value="1"/>
</dbReference>
<evidence type="ECO:0000256" key="5">
    <source>
        <dbReference type="ARBA" id="ARBA00032061"/>
    </source>
</evidence>
<evidence type="ECO:0000313" key="10">
    <source>
        <dbReference type="Proteomes" id="UP000316270"/>
    </source>
</evidence>
<protein>
    <recommendedName>
        <fullName evidence="3 7">UDP-N-acetylglucosamine transferase subunit ALG13</fullName>
        <ecNumber evidence="2 7">2.4.1.141</ecNumber>
    </recommendedName>
    <alternativeName>
        <fullName evidence="5 7">Asparagine-linked glycosylation protein 13</fullName>
    </alternativeName>
</protein>
<proteinExistence type="inferred from homology"/>
<dbReference type="GO" id="GO:0006488">
    <property type="term" value="P:dolichol-linked oligosaccharide biosynthetic process"/>
    <property type="evidence" value="ECO:0007669"/>
    <property type="project" value="TreeGrafter"/>
</dbReference>
<keyword evidence="7" id="KW-0256">Endoplasmic reticulum</keyword>
<comment type="catalytic activity">
    <reaction evidence="6">
        <text>an N-acetyl-alpha-D-glucosaminyl-diphospho-di-trans,poly-cis-dolichol + UDP-N-acetyl-alpha-D-glucosamine = an N,N'-diacetylchitobiosyl-diphospho-di-trans,poly-cis-dolichol + UDP + H(+)</text>
        <dbReference type="Rhea" id="RHEA:23380"/>
        <dbReference type="Rhea" id="RHEA-COMP:19507"/>
        <dbReference type="Rhea" id="RHEA-COMP:19510"/>
        <dbReference type="ChEBI" id="CHEBI:15378"/>
        <dbReference type="ChEBI" id="CHEBI:57269"/>
        <dbReference type="ChEBI" id="CHEBI:57705"/>
        <dbReference type="ChEBI" id="CHEBI:58223"/>
        <dbReference type="ChEBI" id="CHEBI:58427"/>
        <dbReference type="EC" id="2.4.1.141"/>
    </reaction>
</comment>
<dbReference type="InterPro" id="IPR007235">
    <property type="entry name" value="Glyco_trans_28_C"/>
</dbReference>
<evidence type="ECO:0000256" key="2">
    <source>
        <dbReference type="ARBA" id="ARBA00012614"/>
    </source>
</evidence>
<evidence type="ECO:0000256" key="4">
    <source>
        <dbReference type="ARBA" id="ARBA00024804"/>
    </source>
</evidence>
<gene>
    <name evidence="7" type="primary">ALG13</name>
    <name evidence="9" type="ORF">FKW77_008062</name>
</gene>
<comment type="similarity">
    <text evidence="7">Belongs to the glycosyltransferase 28 family.</text>
</comment>
<dbReference type="PANTHER" id="PTHR47043">
    <property type="entry name" value="UDP-N-ACETYLGLUCOSAMINE TRANSFERASE SUBUNIT ALG13"/>
    <property type="match status" value="1"/>
</dbReference>
<comment type="subunit">
    <text evidence="1 7">Heterodimer with ALG14 to form a functional enzyme.</text>
</comment>
<evidence type="ECO:0000259" key="8">
    <source>
        <dbReference type="Pfam" id="PF04101"/>
    </source>
</evidence>
<comment type="function">
    <text evidence="4 7">Involved in protein N-glycosylation. Essential for the second step of the dolichol-linked oligosaccharide pathway.</text>
</comment>
<organism evidence="9 10">
    <name type="scientific">Venturia effusa</name>
    <dbReference type="NCBI Taxonomy" id="50376"/>
    <lineage>
        <taxon>Eukaryota</taxon>
        <taxon>Fungi</taxon>
        <taxon>Dikarya</taxon>
        <taxon>Ascomycota</taxon>
        <taxon>Pezizomycotina</taxon>
        <taxon>Dothideomycetes</taxon>
        <taxon>Pleosporomycetidae</taxon>
        <taxon>Venturiales</taxon>
        <taxon>Venturiaceae</taxon>
        <taxon>Venturia</taxon>
    </lineage>
</organism>
<keyword evidence="10" id="KW-1185">Reference proteome</keyword>
<dbReference type="OrthoDB" id="20273at2759"/>
<dbReference type="Gene3D" id="3.40.50.2000">
    <property type="entry name" value="Glycogen Phosphorylase B"/>
    <property type="match status" value="1"/>
</dbReference>